<keyword evidence="1" id="KW-0812">Transmembrane</keyword>
<evidence type="ECO:0000313" key="2">
    <source>
        <dbReference type="EMBL" id="QJQ06598.1"/>
    </source>
</evidence>
<accession>A0A6M4A6N6</accession>
<dbReference type="EMBL" id="CP051152">
    <property type="protein sequence ID" value="QJQ06598.1"/>
    <property type="molecule type" value="Genomic_DNA"/>
</dbReference>
<reference evidence="2 3" key="1">
    <citation type="journal article" date="2019" name="Int. J. Syst. Evol. Microbiol.">
        <title>Undibacterium piscinae sp. nov., isolated from Korean shiner intestine.</title>
        <authorList>
            <person name="Lee S.Y."/>
            <person name="Kang W."/>
            <person name="Kim P.S."/>
            <person name="Kim H.S."/>
            <person name="Sung H."/>
            <person name="Shin N.R."/>
            <person name="Whon T.W."/>
            <person name="Yun J.H."/>
            <person name="Lee J.Y."/>
            <person name="Lee J.Y."/>
            <person name="Jung M.J."/>
            <person name="Jeong Y.S."/>
            <person name="Tak E.J."/>
            <person name="Han J.E."/>
            <person name="Hyun D.W."/>
            <person name="Kang M.S."/>
            <person name="Lee K.E."/>
            <person name="Lee B.H."/>
            <person name="Bae J.W."/>
        </authorList>
    </citation>
    <scope>NUCLEOTIDE SEQUENCE [LARGE SCALE GENOMIC DNA]</scope>
    <source>
        <strain evidence="2 3">S11R28</strain>
    </source>
</reference>
<keyword evidence="1" id="KW-0472">Membrane</keyword>
<feature type="transmembrane region" description="Helical" evidence="1">
    <location>
        <begin position="6"/>
        <end position="30"/>
    </location>
</feature>
<dbReference type="KEGG" id="upi:EJG51_012945"/>
<dbReference type="AlphaFoldDB" id="A0A6M4A6N6"/>
<proteinExistence type="predicted"/>
<keyword evidence="3" id="KW-1185">Reference proteome</keyword>
<protein>
    <submittedName>
        <fullName evidence="2">Uncharacterized protein</fullName>
    </submittedName>
</protein>
<keyword evidence="1" id="KW-1133">Transmembrane helix</keyword>
<dbReference type="PROSITE" id="PS51257">
    <property type="entry name" value="PROKAR_LIPOPROTEIN"/>
    <property type="match status" value="1"/>
</dbReference>
<organism evidence="2 3">
    <name type="scientific">Undibacterium piscinae</name>
    <dbReference type="NCBI Taxonomy" id="2495591"/>
    <lineage>
        <taxon>Bacteria</taxon>
        <taxon>Pseudomonadati</taxon>
        <taxon>Pseudomonadota</taxon>
        <taxon>Betaproteobacteria</taxon>
        <taxon>Burkholderiales</taxon>
        <taxon>Oxalobacteraceae</taxon>
        <taxon>Undibacterium</taxon>
    </lineage>
</organism>
<name>A0A6M4A6N6_9BURK</name>
<evidence type="ECO:0000313" key="3">
    <source>
        <dbReference type="Proteomes" id="UP000274350"/>
    </source>
</evidence>
<sequence length="199" mass="22357">MNLADKINLAVAITGGCSAAISLFVAIVTYQMQGEPRNRRCHEGTTRRLHSPVHSGDTCRPGYEYHAHAVDKKCGGSSAKNLRLSLDKDFYFNAHPDEDDNLRKYTTFVHPIQSLSPQAEMVFYLGVGHNIFRDSERCPQQFTVQAEYEYQDNRVVESTTIDLQPFRKSAKPVDPIVEQLENISGHLSEIRSAVSRSDA</sequence>
<evidence type="ECO:0000256" key="1">
    <source>
        <dbReference type="SAM" id="Phobius"/>
    </source>
</evidence>
<gene>
    <name evidence="2" type="ORF">EJG51_012945</name>
</gene>
<dbReference type="Proteomes" id="UP000274350">
    <property type="component" value="Chromosome"/>
</dbReference>